<dbReference type="InterPro" id="IPR050131">
    <property type="entry name" value="Peptidase_S8_subtilisin-like"/>
</dbReference>
<evidence type="ECO:0000256" key="6">
    <source>
        <dbReference type="ARBA" id="ARBA00022670"/>
    </source>
</evidence>
<accession>A0ABV7CTC2</accession>
<feature type="active site" description="Charge relay system" evidence="12">
    <location>
        <position position="186"/>
    </location>
</feature>
<dbReference type="PROSITE" id="PS00138">
    <property type="entry name" value="SUBTILASE_SER"/>
    <property type="match status" value="1"/>
</dbReference>
<dbReference type="InterPro" id="IPR003137">
    <property type="entry name" value="PA_domain"/>
</dbReference>
<dbReference type="EMBL" id="JBHRSA010000022">
    <property type="protein sequence ID" value="MFC3039709.1"/>
    <property type="molecule type" value="Genomic_DNA"/>
</dbReference>
<dbReference type="Gene3D" id="2.60.40.4070">
    <property type="match status" value="1"/>
</dbReference>
<dbReference type="Pfam" id="PF05922">
    <property type="entry name" value="Inhibitor_I9"/>
    <property type="match status" value="1"/>
</dbReference>
<dbReference type="PANTHER" id="PTHR43806:SF11">
    <property type="entry name" value="CEREVISIN-RELATED"/>
    <property type="match status" value="1"/>
</dbReference>
<evidence type="ECO:0000256" key="10">
    <source>
        <dbReference type="ARBA" id="ARBA00022825"/>
    </source>
</evidence>
<evidence type="ECO:0000259" key="17">
    <source>
        <dbReference type="Pfam" id="PF05922"/>
    </source>
</evidence>
<keyword evidence="8" id="KW-0677">Repeat</keyword>
<feature type="domain" description="Peptidase S8/S53" evidence="15">
    <location>
        <begin position="177"/>
        <end position="635"/>
    </location>
</feature>
<name>A0ABV7CTC2_9BACI</name>
<evidence type="ECO:0000256" key="5">
    <source>
        <dbReference type="ARBA" id="ARBA00022525"/>
    </source>
</evidence>
<evidence type="ECO:0000256" key="8">
    <source>
        <dbReference type="ARBA" id="ARBA00022737"/>
    </source>
</evidence>
<comment type="similarity">
    <text evidence="3 12 13">Belongs to the peptidase S8 family.</text>
</comment>
<evidence type="ECO:0000313" key="20">
    <source>
        <dbReference type="Proteomes" id="UP001595279"/>
    </source>
</evidence>
<gene>
    <name evidence="19" type="ORF">ACFOGI_05550</name>
</gene>
<proteinExistence type="inferred from homology"/>
<feature type="domain" description="Inhibitor I9" evidence="17">
    <location>
        <begin position="55"/>
        <end position="143"/>
    </location>
</feature>
<feature type="domain" description="C5a peptidase/Subtilisin-like protease SBT2-like Fn3-like" evidence="18">
    <location>
        <begin position="659"/>
        <end position="779"/>
    </location>
</feature>
<evidence type="ECO:0000259" key="16">
    <source>
        <dbReference type="Pfam" id="PF02225"/>
    </source>
</evidence>
<keyword evidence="7 14" id="KW-0732">Signal</keyword>
<dbReference type="PROSITE" id="PS00137">
    <property type="entry name" value="SUBTILASE_HIS"/>
    <property type="match status" value="1"/>
</dbReference>
<dbReference type="InterPro" id="IPR022398">
    <property type="entry name" value="Peptidase_S8_His-AS"/>
</dbReference>
<dbReference type="PRINTS" id="PR00723">
    <property type="entry name" value="SUBTILISIN"/>
</dbReference>
<feature type="signal peptide" evidence="14">
    <location>
        <begin position="1"/>
        <end position="24"/>
    </location>
</feature>
<evidence type="ECO:0000256" key="7">
    <source>
        <dbReference type="ARBA" id="ARBA00022729"/>
    </source>
</evidence>
<dbReference type="CDD" id="cd07475">
    <property type="entry name" value="Peptidases_S8_C5a_Peptidase"/>
    <property type="match status" value="1"/>
</dbReference>
<dbReference type="Gene3D" id="3.50.30.30">
    <property type="match status" value="1"/>
</dbReference>
<evidence type="ECO:0000256" key="11">
    <source>
        <dbReference type="ARBA" id="ARBA00022837"/>
    </source>
</evidence>
<evidence type="ECO:0000256" key="13">
    <source>
        <dbReference type="RuleBase" id="RU003355"/>
    </source>
</evidence>
<comment type="cofactor">
    <cofactor evidence="1">
        <name>Ca(2+)</name>
        <dbReference type="ChEBI" id="CHEBI:29108"/>
    </cofactor>
</comment>
<sequence>MGKKIAVVWMAVLLVLGNASVASAMGQVQQLNKQKPSISEDEWKETNDPDQEVRVIVEMDEEAPVEEATKQGVRYKDMEKSKKTGLERAAEAVQKNAKDKMRAKGLKAKFEQEFSAVVNGFSANVKQGDIQEIEEIPEVKAVHMVNTYERPIAEPDMISSKEIIEAQAAWRDFGHQGEGMVVGIIDTGIDPSHRDMVLSDGKTAELTEEFVQETVEEEELPGKYYTEKVPYGYNYMDGNDKIREVHSEASYHGMHVAGTVGANGDEDSGGIKGVAPEAQLLALKVFGNDPEFQSTYGDIYIKAIDDAIKLGADVVNMSLGSPSGFVSEESPEQQAVSRAVDNGVLMSISAGNSAMFGDGFFYPYASNPDYGVSGSPGLAEDSLQVASYENVWMEVDALEYSIDGSEERAAFLSASSTHPDDVEEKSFALVEAGLGSPEDFEGKDLTGSYALIQRGELAFTEKALNAQAAGAAGVIIYNNEDGIVNMATDPEITIPQLFMQKSDGDALAESLQNGEEVSITFTGEKTSIVNPEAGQMSAFTSWGLTPNLDFKPEITAPGGQIYSTLNDNEYGLMSGTSMAAPHVSGGGALVLERVDEDFGYDGADRVNLAKNLMMNTSEPVDFQGAPVSPRRQGAGIMQLHAALSTPVMVTEPETNEAKVALKEVTENEVSFELQAENFSDEAVEYEVEANAQTDAPVDGGGFMISAPNDIGAYELENAATVNKDSITVPAGGSANFTVTIDVSEWDESIRQYFTNGYWLEGFVTLTDPSDNHPQLTVPYAGFKGEWDAAPIFDTPLWDPMSYYGMTGVVTHLGEDSFGVLGAGEETVDPETIAFSPDGNGVKDDAGLAITLLRNAAELNVRVVDEDGNIVEHIAEEEFLAKDYYDSGLATHYKASTDWMWDGNIDGKPAPEGQYYLEAEAVIDYDGAEPQQIQLPVILDTTAPVVEADVNRGQRELSVEVADTDGGSGIASWDVIVDGSSALDEPLSGDATTHALDGIHPSQSVKVIATDHAGNVSEEVIMGPKGKAVGKGKGNGKGNK</sequence>
<keyword evidence="6 12" id="KW-0645">Protease</keyword>
<evidence type="ECO:0000256" key="2">
    <source>
        <dbReference type="ARBA" id="ARBA00004613"/>
    </source>
</evidence>
<protein>
    <submittedName>
        <fullName evidence="19">S8 family serine peptidase</fullName>
    </submittedName>
</protein>
<dbReference type="PROSITE" id="PS51892">
    <property type="entry name" value="SUBTILASE"/>
    <property type="match status" value="1"/>
</dbReference>
<evidence type="ECO:0000256" key="9">
    <source>
        <dbReference type="ARBA" id="ARBA00022801"/>
    </source>
</evidence>
<keyword evidence="20" id="KW-1185">Reference proteome</keyword>
<dbReference type="InterPro" id="IPR034216">
    <property type="entry name" value="C5a_Peptidase"/>
</dbReference>
<keyword evidence="9 12" id="KW-0378">Hydrolase</keyword>
<organism evidence="19 20">
    <name type="scientific">Virgibacillus xinjiangensis</name>
    <dbReference type="NCBI Taxonomy" id="393090"/>
    <lineage>
        <taxon>Bacteria</taxon>
        <taxon>Bacillati</taxon>
        <taxon>Bacillota</taxon>
        <taxon>Bacilli</taxon>
        <taxon>Bacillales</taxon>
        <taxon>Bacillaceae</taxon>
        <taxon>Virgibacillus</taxon>
    </lineage>
</organism>
<dbReference type="InterPro" id="IPR010435">
    <property type="entry name" value="C5a/SBT2-like_Fn3"/>
</dbReference>
<dbReference type="Pfam" id="PF06280">
    <property type="entry name" value="fn3_5"/>
    <property type="match status" value="1"/>
</dbReference>
<keyword evidence="11" id="KW-0106">Calcium</keyword>
<dbReference type="InterPro" id="IPR023828">
    <property type="entry name" value="Peptidase_S8_Ser-AS"/>
</dbReference>
<dbReference type="PANTHER" id="PTHR43806">
    <property type="entry name" value="PEPTIDASE S8"/>
    <property type="match status" value="1"/>
</dbReference>
<evidence type="ECO:0000256" key="4">
    <source>
        <dbReference type="ARBA" id="ARBA00022512"/>
    </source>
</evidence>
<evidence type="ECO:0000259" key="18">
    <source>
        <dbReference type="Pfam" id="PF06280"/>
    </source>
</evidence>
<dbReference type="Proteomes" id="UP001595279">
    <property type="component" value="Unassembled WGS sequence"/>
</dbReference>
<dbReference type="SUPFAM" id="SSF52743">
    <property type="entry name" value="Subtilisin-like"/>
    <property type="match status" value="1"/>
</dbReference>
<dbReference type="Gene3D" id="2.60.40.1710">
    <property type="entry name" value="Subtilisin-like superfamily"/>
    <property type="match status" value="1"/>
</dbReference>
<feature type="active site" description="Charge relay system" evidence="12">
    <location>
        <position position="577"/>
    </location>
</feature>
<comment type="subcellular location">
    <subcellularLocation>
        <location evidence="2">Secreted</location>
    </subcellularLocation>
</comment>
<dbReference type="Gene3D" id="3.40.50.200">
    <property type="entry name" value="Peptidase S8/S53 domain"/>
    <property type="match status" value="1"/>
</dbReference>
<dbReference type="InterPro" id="IPR015500">
    <property type="entry name" value="Peptidase_S8_subtilisin-rel"/>
</dbReference>
<comment type="caution">
    <text evidence="19">The sequence shown here is derived from an EMBL/GenBank/DDBJ whole genome shotgun (WGS) entry which is preliminary data.</text>
</comment>
<dbReference type="Pfam" id="PF00082">
    <property type="entry name" value="Peptidase_S8"/>
    <property type="match status" value="1"/>
</dbReference>
<evidence type="ECO:0000313" key="19">
    <source>
        <dbReference type="EMBL" id="MFC3039709.1"/>
    </source>
</evidence>
<dbReference type="Pfam" id="PF02225">
    <property type="entry name" value="PA"/>
    <property type="match status" value="1"/>
</dbReference>
<evidence type="ECO:0000256" key="14">
    <source>
        <dbReference type="SAM" id="SignalP"/>
    </source>
</evidence>
<dbReference type="InterPro" id="IPR046450">
    <property type="entry name" value="PA_dom_sf"/>
</dbReference>
<evidence type="ECO:0000256" key="1">
    <source>
        <dbReference type="ARBA" id="ARBA00001913"/>
    </source>
</evidence>
<dbReference type="InterPro" id="IPR036852">
    <property type="entry name" value="Peptidase_S8/S53_dom_sf"/>
</dbReference>
<reference evidence="20" key="1">
    <citation type="journal article" date="2019" name="Int. J. Syst. Evol. Microbiol.">
        <title>The Global Catalogue of Microorganisms (GCM) 10K type strain sequencing project: providing services to taxonomists for standard genome sequencing and annotation.</title>
        <authorList>
            <consortium name="The Broad Institute Genomics Platform"/>
            <consortium name="The Broad Institute Genome Sequencing Center for Infectious Disease"/>
            <person name="Wu L."/>
            <person name="Ma J."/>
        </authorList>
    </citation>
    <scope>NUCLEOTIDE SEQUENCE [LARGE SCALE GENOMIC DNA]</scope>
    <source>
        <strain evidence="20">KCTC 13128</strain>
    </source>
</reference>
<dbReference type="SUPFAM" id="SSF52025">
    <property type="entry name" value="PA domain"/>
    <property type="match status" value="1"/>
</dbReference>
<evidence type="ECO:0000256" key="12">
    <source>
        <dbReference type="PROSITE-ProRule" id="PRU01240"/>
    </source>
</evidence>
<dbReference type="RefSeq" id="WP_390269681.1">
    <property type="nucleotide sequence ID" value="NZ_JBHRSA010000022.1"/>
</dbReference>
<dbReference type="InterPro" id="IPR010259">
    <property type="entry name" value="S8pro/Inhibitor_I9"/>
</dbReference>
<keyword evidence="10 12" id="KW-0720">Serine protease</keyword>
<feature type="domain" description="PA" evidence="16">
    <location>
        <begin position="429"/>
        <end position="507"/>
    </location>
</feature>
<dbReference type="InterPro" id="IPR000209">
    <property type="entry name" value="Peptidase_S8/S53_dom"/>
</dbReference>
<dbReference type="PROSITE" id="PS00136">
    <property type="entry name" value="SUBTILASE_ASP"/>
    <property type="match status" value="1"/>
</dbReference>
<feature type="chain" id="PRO_5045416169" evidence="14">
    <location>
        <begin position="25"/>
        <end position="1039"/>
    </location>
</feature>
<keyword evidence="4" id="KW-0134">Cell wall</keyword>
<evidence type="ECO:0000259" key="15">
    <source>
        <dbReference type="Pfam" id="PF00082"/>
    </source>
</evidence>
<evidence type="ECO:0000256" key="3">
    <source>
        <dbReference type="ARBA" id="ARBA00011073"/>
    </source>
</evidence>
<keyword evidence="5" id="KW-0964">Secreted</keyword>
<dbReference type="InterPro" id="IPR023827">
    <property type="entry name" value="Peptidase_S8_Asp-AS"/>
</dbReference>
<feature type="active site" description="Charge relay system" evidence="12">
    <location>
        <position position="252"/>
    </location>
</feature>
<dbReference type="CDD" id="cd02133">
    <property type="entry name" value="PA_C5a_like"/>
    <property type="match status" value="1"/>
</dbReference>